<proteinExistence type="predicted"/>
<reference evidence="1 2" key="2">
    <citation type="journal article" date="2017" name="Antonie Van Leeuwenhoek">
        <title>Rhizobium rhizosphaerae sp. nov., a novel species isolated from rice rhizosphere.</title>
        <authorList>
            <person name="Zhao J.J."/>
            <person name="Zhang J."/>
            <person name="Zhang R.J."/>
            <person name="Zhang C.W."/>
            <person name="Yin H.Q."/>
            <person name="Zhang X.X."/>
        </authorList>
    </citation>
    <scope>NUCLEOTIDE SEQUENCE [LARGE SCALE GENOMIC DNA]</scope>
    <source>
        <strain evidence="1 2">ACAM 611</strain>
    </source>
</reference>
<evidence type="ECO:0000313" key="2">
    <source>
        <dbReference type="Proteomes" id="UP000053586"/>
    </source>
</evidence>
<evidence type="ECO:0000313" key="1">
    <source>
        <dbReference type="EMBL" id="GAB56918.1"/>
    </source>
</evidence>
<comment type="caution">
    <text evidence="1">The sequence shown here is derived from an EMBL/GenBank/DDBJ whole genome shotgun (WGS) entry which is preliminary data.</text>
</comment>
<evidence type="ECO:0008006" key="3">
    <source>
        <dbReference type="Google" id="ProtNLM"/>
    </source>
</evidence>
<reference evidence="1 2" key="1">
    <citation type="journal article" date="2012" name="J. Bacteriol.">
        <title>Genome sequence of proteorhodopsin-containing sea ice bacterium Glaciecola punicea ACAM 611T.</title>
        <authorList>
            <person name="Qin Q.-L."/>
            <person name="Xie B.-B."/>
            <person name="Shu Y.-L."/>
            <person name="Rong J.-C."/>
            <person name="Zhao D.-L."/>
            <person name="Zhang X.-Y."/>
            <person name="Chen X.-L."/>
            <person name="Zhou B.-C."/>
            <person name="Zhanga Y.-Z."/>
        </authorList>
    </citation>
    <scope>NUCLEOTIDE SEQUENCE [LARGE SCALE GENOMIC DNA]</scope>
    <source>
        <strain evidence="1 2">ACAM 611</strain>
    </source>
</reference>
<dbReference type="Proteomes" id="UP000053586">
    <property type="component" value="Unassembled WGS sequence"/>
</dbReference>
<gene>
    <name evidence="1" type="ORF">GPUN_2804</name>
</gene>
<protein>
    <recommendedName>
        <fullName evidence="3">Transposase</fullName>
    </recommendedName>
</protein>
<dbReference type="EMBL" id="BAET01000033">
    <property type="protein sequence ID" value="GAB56918.1"/>
    <property type="molecule type" value="Genomic_DNA"/>
</dbReference>
<accession>H5TEZ1</accession>
<name>H5TEZ1_9ALTE</name>
<dbReference type="AlphaFoldDB" id="H5TEZ1"/>
<sequence>MTNVSPENKRLNAYRRTRSLKKMLLLLAQAYKKRPHCTLLERIRHINGNLLSENKFTE</sequence>
<keyword evidence="2" id="KW-1185">Reference proteome</keyword>
<organism evidence="1 2">
    <name type="scientific">Glaciecola punicea ACAM 611</name>
    <dbReference type="NCBI Taxonomy" id="1121923"/>
    <lineage>
        <taxon>Bacteria</taxon>
        <taxon>Pseudomonadati</taxon>
        <taxon>Pseudomonadota</taxon>
        <taxon>Gammaproteobacteria</taxon>
        <taxon>Alteromonadales</taxon>
        <taxon>Alteromonadaceae</taxon>
        <taxon>Glaciecola</taxon>
    </lineage>
</organism>